<organism evidence="11">
    <name type="scientific">Nippostrongylus brasiliensis</name>
    <name type="common">Rat hookworm</name>
    <dbReference type="NCBI Taxonomy" id="27835"/>
    <lineage>
        <taxon>Eukaryota</taxon>
        <taxon>Metazoa</taxon>
        <taxon>Ecdysozoa</taxon>
        <taxon>Nematoda</taxon>
        <taxon>Chromadorea</taxon>
        <taxon>Rhabditida</taxon>
        <taxon>Rhabditina</taxon>
        <taxon>Rhabditomorpha</taxon>
        <taxon>Strongyloidea</taxon>
        <taxon>Heligmosomidae</taxon>
        <taxon>Nippostrongylus</taxon>
    </lineage>
</organism>
<evidence type="ECO:0000256" key="5">
    <source>
        <dbReference type="ARBA" id="ARBA00022729"/>
    </source>
</evidence>
<protein>
    <submittedName>
        <fullName evidence="11">ZP domain-containing protein</fullName>
    </submittedName>
</protein>
<keyword evidence="4" id="KW-0812">Transmembrane</keyword>
<evidence type="ECO:0000256" key="1">
    <source>
        <dbReference type="ARBA" id="ARBA00004251"/>
    </source>
</evidence>
<dbReference type="OMA" id="KIYHVWE"/>
<evidence type="ECO:0000256" key="6">
    <source>
        <dbReference type="ARBA" id="ARBA00022989"/>
    </source>
</evidence>
<keyword evidence="2" id="KW-0193">Cuticle</keyword>
<dbReference type="WBParaSite" id="NBR_0000892801-mRNA-1">
    <property type="protein sequence ID" value="NBR_0000892801-mRNA-1"/>
    <property type="gene ID" value="NBR_0000892801"/>
</dbReference>
<evidence type="ECO:0000256" key="4">
    <source>
        <dbReference type="ARBA" id="ARBA00022692"/>
    </source>
</evidence>
<dbReference type="InterPro" id="IPR057475">
    <property type="entry name" value="CUT_C"/>
</dbReference>
<dbReference type="InterPro" id="IPR051962">
    <property type="entry name" value="Cuticlin"/>
</dbReference>
<evidence type="ECO:0000256" key="2">
    <source>
        <dbReference type="ARBA" id="ARBA00022460"/>
    </source>
</evidence>
<dbReference type="PROSITE" id="PS51034">
    <property type="entry name" value="ZP_2"/>
    <property type="match status" value="1"/>
</dbReference>
<proteinExistence type="predicted"/>
<evidence type="ECO:0000313" key="10">
    <source>
        <dbReference type="Proteomes" id="UP000271162"/>
    </source>
</evidence>
<keyword evidence="3" id="KW-1003">Cell membrane</keyword>
<comment type="subcellular location">
    <subcellularLocation>
        <location evidence="1">Cell membrane</location>
        <topology evidence="1">Single-pass type I membrane protein</topology>
    </subcellularLocation>
</comment>
<dbReference type="Proteomes" id="UP000271162">
    <property type="component" value="Unassembled WGS sequence"/>
</dbReference>
<evidence type="ECO:0000256" key="3">
    <source>
        <dbReference type="ARBA" id="ARBA00022475"/>
    </source>
</evidence>
<dbReference type="InterPro" id="IPR056953">
    <property type="entry name" value="CUT_N"/>
</dbReference>
<gene>
    <name evidence="9" type="ORF">NBR_LOCUS8929</name>
</gene>
<dbReference type="PANTHER" id="PTHR22907:SF54">
    <property type="entry name" value="GH04558P"/>
    <property type="match status" value="1"/>
</dbReference>
<reference evidence="11" key="1">
    <citation type="submission" date="2017-02" db="UniProtKB">
        <authorList>
            <consortium name="WormBaseParasite"/>
        </authorList>
    </citation>
    <scope>IDENTIFICATION</scope>
</reference>
<dbReference type="AlphaFoldDB" id="A0A0N4Y095"/>
<accession>A0A0N4Y095</accession>
<dbReference type="EMBL" id="UYSL01020068">
    <property type="protein sequence ID" value="VDL72518.1"/>
    <property type="molecule type" value="Genomic_DNA"/>
</dbReference>
<evidence type="ECO:0000313" key="9">
    <source>
        <dbReference type="EMBL" id="VDL72518.1"/>
    </source>
</evidence>
<keyword evidence="7" id="KW-0472">Membrane</keyword>
<keyword evidence="6" id="KW-1133">Transmembrane helix</keyword>
<dbReference type="SMART" id="SM00241">
    <property type="entry name" value="ZP"/>
    <property type="match status" value="1"/>
</dbReference>
<dbReference type="InterPro" id="IPR001507">
    <property type="entry name" value="ZP_dom"/>
</dbReference>
<dbReference type="PANTHER" id="PTHR22907">
    <property type="entry name" value="GH04558P"/>
    <property type="match status" value="1"/>
</dbReference>
<feature type="domain" description="ZP" evidence="8">
    <location>
        <begin position="60"/>
        <end position="301"/>
    </location>
</feature>
<reference evidence="9 10" key="2">
    <citation type="submission" date="2018-11" db="EMBL/GenBank/DDBJ databases">
        <authorList>
            <consortium name="Pathogen Informatics"/>
        </authorList>
    </citation>
    <scope>NUCLEOTIDE SEQUENCE [LARGE SCALE GENOMIC DNA]</scope>
</reference>
<dbReference type="Pfam" id="PF25301">
    <property type="entry name" value="CUT_C"/>
    <property type="match status" value="1"/>
</dbReference>
<dbReference type="GO" id="GO:0042302">
    <property type="term" value="F:structural constituent of cuticle"/>
    <property type="evidence" value="ECO:0007669"/>
    <property type="project" value="UniProtKB-KW"/>
</dbReference>
<evidence type="ECO:0000313" key="11">
    <source>
        <dbReference type="WBParaSite" id="NBR_0000892801-mRNA-1"/>
    </source>
</evidence>
<keyword evidence="5" id="KW-0732">Signal</keyword>
<evidence type="ECO:0000259" key="8">
    <source>
        <dbReference type="PROSITE" id="PS51034"/>
    </source>
</evidence>
<evidence type="ECO:0000256" key="7">
    <source>
        <dbReference type="ARBA" id="ARBA00023136"/>
    </source>
</evidence>
<name>A0A0N4Y095_NIPBR</name>
<keyword evidence="10" id="KW-1185">Reference proteome</keyword>
<sequence length="325" mass="35679">MIGYKQSPMFNDSAIAALIQSSFKMSRAMKISGTLLLVTAVTAFSRNSIDNEIIGEPTVNCEDSLVGLTFDTKKPFSGRVYVYGMAGDENCSRAFVEKRNQSRIATTFKNGDCTMQRQRVSGKVQGFISSIVVVVSFHGTFVTKADRAFKCICYFRSQKTLRNVIEMSPIGTTELLNTMPTPVCTYTIHSQSADGPILMMGAVGEKVYHVWKCDSMATRFLLHSCSVGDGRGDKVDLIDVDGCAVDPAIQPDVHYDDSNRAVVEVSGYKFSDATVLNYECVLELCRSDAECDRVGKDYMITDNLPIGVLLSATSTQAVYICCYSI</sequence>
<dbReference type="GO" id="GO:0005886">
    <property type="term" value="C:plasma membrane"/>
    <property type="evidence" value="ECO:0007669"/>
    <property type="project" value="UniProtKB-SubCell"/>
</dbReference>
<dbReference type="Pfam" id="PF25057">
    <property type="entry name" value="CUT_N"/>
    <property type="match status" value="1"/>
</dbReference>